<evidence type="ECO:0000259" key="3">
    <source>
        <dbReference type="PROSITE" id="PS50011"/>
    </source>
</evidence>
<dbReference type="PANTHER" id="PTHR12984">
    <property type="entry name" value="SCY1-RELATED S/T PROTEIN KINASE-LIKE"/>
    <property type="match status" value="1"/>
</dbReference>
<evidence type="ECO:0000313" key="4">
    <source>
        <dbReference type="WBParaSite" id="EVEC_0001263201-mRNA-1"/>
    </source>
</evidence>
<feature type="compositionally biased region" description="Basic and acidic residues" evidence="2">
    <location>
        <begin position="585"/>
        <end position="594"/>
    </location>
</feature>
<feature type="region of interest" description="Disordered" evidence="2">
    <location>
        <begin position="573"/>
        <end position="594"/>
    </location>
</feature>
<organism evidence="4">
    <name type="scientific">Enterobius vermicularis</name>
    <name type="common">Human pinworm</name>
    <dbReference type="NCBI Taxonomy" id="51028"/>
    <lineage>
        <taxon>Eukaryota</taxon>
        <taxon>Metazoa</taxon>
        <taxon>Ecdysozoa</taxon>
        <taxon>Nematoda</taxon>
        <taxon>Chromadorea</taxon>
        <taxon>Rhabditida</taxon>
        <taxon>Spirurina</taxon>
        <taxon>Oxyuridomorpha</taxon>
        <taxon>Oxyuroidea</taxon>
        <taxon>Oxyuridae</taxon>
        <taxon>Enterobius</taxon>
    </lineage>
</organism>
<comment type="similarity">
    <text evidence="1">Belongs to the protein kinase superfamily.</text>
</comment>
<feature type="domain" description="Protein kinase" evidence="3">
    <location>
        <begin position="1"/>
        <end position="321"/>
    </location>
</feature>
<sequence>MGASGSTPLLKNVLIGEEVSHSTTLYRIWTNVYPCLLSKRRKCTLFLRHFAETDSAETRSFFENGIKTILKLRHPYIVEYVSSSLDLKEATLLTERVQVLDLVIDSLTPIEIHTGLTQILDALIFLHDIVPPYLLTLDYKQSCLLRVFYNSFSIKKIASCKSKRHLEFFHARIGAGLSHNNLCPSCVFVALDGRWKLSGFECAQKLENSRHWVQTDFVRSVKLPEFAPAEDQLMLSTDIPPAARDAFAFGKLIAYVLPYIREHLLGEFLIFVFNFADNKYLAVELAEETVTALELVIERLTDDDPSRRDSLGSLVTAYPAAFTNKLSAMMDFLRKFHSKTLKQNIFFFDAFKEVKLFRNAVNDLKEMPKDVVGKRLVPLLLSRYVLLDKVAHEKLLPFILRPDEDGNESGLFTYVPFKRWVVPEILKIFRVHELSVRLALLRHFPLFVKAIDEADLEGIVLQEVLVLGMKDTDDQMVSASLRAMAELVPILGGQTVTGLVHKKVFADGKPKDSLYEYGSSSNAHVVVEKSSALAEEQKEHPASLSYLLEEDHSEYSEFPSVTLKLVRDRKRSSASLDESVAESNDSEKDRVNDSWEGHWESTDEFNAAEERPCSSPITLDGRKDFEQNNLLTVGKRLSPTGNALSVGVKRDRYDAKGKNTIADDETIKVEEPDYFAGMEPVVSSAPKLIIQFHDAPLEECEGQRKTAVSNRFAVNADEHESVNLESWEAEPVMGWESD</sequence>
<dbReference type="InterPro" id="IPR011989">
    <property type="entry name" value="ARM-like"/>
</dbReference>
<dbReference type="Gene3D" id="1.25.10.10">
    <property type="entry name" value="Leucine-rich Repeat Variant"/>
    <property type="match status" value="1"/>
</dbReference>
<evidence type="ECO:0000256" key="1">
    <source>
        <dbReference type="ARBA" id="ARBA00038349"/>
    </source>
</evidence>
<evidence type="ECO:0000256" key="2">
    <source>
        <dbReference type="SAM" id="MobiDB-lite"/>
    </source>
</evidence>
<dbReference type="InterPro" id="IPR051177">
    <property type="entry name" value="CIK-Related_Protein"/>
</dbReference>
<dbReference type="SUPFAM" id="SSF56112">
    <property type="entry name" value="Protein kinase-like (PK-like)"/>
    <property type="match status" value="1"/>
</dbReference>
<feature type="region of interest" description="Disordered" evidence="2">
    <location>
        <begin position="601"/>
        <end position="620"/>
    </location>
</feature>
<accession>A0A0N4VNR4</accession>
<proteinExistence type="inferred from homology"/>
<dbReference type="InterPro" id="IPR000719">
    <property type="entry name" value="Prot_kinase_dom"/>
</dbReference>
<dbReference type="Gene3D" id="1.10.510.10">
    <property type="entry name" value="Transferase(Phosphotransferase) domain 1"/>
    <property type="match status" value="1"/>
</dbReference>
<dbReference type="AlphaFoldDB" id="A0A0N4VNR4"/>
<dbReference type="PROSITE" id="PS50011">
    <property type="entry name" value="PROTEIN_KINASE_DOM"/>
    <property type="match status" value="1"/>
</dbReference>
<name>A0A0N4VNR4_ENTVE</name>
<reference evidence="4" key="1">
    <citation type="submission" date="2017-02" db="UniProtKB">
        <authorList>
            <consortium name="WormBaseParasite"/>
        </authorList>
    </citation>
    <scope>IDENTIFICATION</scope>
</reference>
<dbReference type="GO" id="GO:0005524">
    <property type="term" value="F:ATP binding"/>
    <property type="evidence" value="ECO:0007669"/>
    <property type="project" value="InterPro"/>
</dbReference>
<protein>
    <submittedName>
        <fullName evidence="4">Protein kinase domain-containing protein</fullName>
    </submittedName>
</protein>
<dbReference type="GO" id="GO:0004672">
    <property type="term" value="F:protein kinase activity"/>
    <property type="evidence" value="ECO:0007669"/>
    <property type="project" value="InterPro"/>
</dbReference>
<dbReference type="PANTHER" id="PTHR12984:SF15">
    <property type="entry name" value="PROTEIN-ASSOCIATING WITH THE CARBOXYL-TERMINAL DOMAIN OF EZRIN"/>
    <property type="match status" value="1"/>
</dbReference>
<dbReference type="InterPro" id="IPR011009">
    <property type="entry name" value="Kinase-like_dom_sf"/>
</dbReference>
<dbReference type="WBParaSite" id="EVEC_0001263201-mRNA-1">
    <property type="protein sequence ID" value="EVEC_0001263201-mRNA-1"/>
    <property type="gene ID" value="EVEC_0001263201"/>
</dbReference>